<organism evidence="4 5">
    <name type="scientific">Brevundimonas terrae</name>
    <dbReference type="NCBI Taxonomy" id="363631"/>
    <lineage>
        <taxon>Bacteria</taxon>
        <taxon>Pseudomonadati</taxon>
        <taxon>Pseudomonadota</taxon>
        <taxon>Alphaproteobacteria</taxon>
        <taxon>Caulobacterales</taxon>
        <taxon>Caulobacteraceae</taxon>
        <taxon>Brevundimonas</taxon>
    </lineage>
</organism>
<evidence type="ECO:0000256" key="2">
    <source>
        <dbReference type="ARBA" id="ARBA00023315"/>
    </source>
</evidence>
<reference evidence="5" key="1">
    <citation type="journal article" date="2019" name="Int. J. Syst. Evol. Microbiol.">
        <title>The Global Catalogue of Microorganisms (GCM) 10K type strain sequencing project: providing services to taxonomists for standard genome sequencing and annotation.</title>
        <authorList>
            <consortium name="The Broad Institute Genomics Platform"/>
            <consortium name="The Broad Institute Genome Sequencing Center for Infectious Disease"/>
            <person name="Wu L."/>
            <person name="Ma J."/>
        </authorList>
    </citation>
    <scope>NUCLEOTIDE SEQUENCE [LARGE SCALE GENOMIC DNA]</scope>
    <source>
        <strain evidence="5">JCM 13476</strain>
    </source>
</reference>
<name>A0ABP3HYS5_9CAUL</name>
<dbReference type="EMBL" id="BAAAEJ010000003">
    <property type="protein sequence ID" value="GAA0384528.1"/>
    <property type="molecule type" value="Genomic_DNA"/>
</dbReference>
<accession>A0ABP3HYS5</accession>
<keyword evidence="5" id="KW-1185">Reference proteome</keyword>
<dbReference type="InterPro" id="IPR050832">
    <property type="entry name" value="Bact_Acetyltransf"/>
</dbReference>
<dbReference type="SUPFAM" id="SSF55729">
    <property type="entry name" value="Acyl-CoA N-acyltransferases (Nat)"/>
    <property type="match status" value="1"/>
</dbReference>
<proteinExistence type="predicted"/>
<dbReference type="Pfam" id="PF13527">
    <property type="entry name" value="Acetyltransf_9"/>
    <property type="match status" value="1"/>
</dbReference>
<sequence>MQIRPETPADIADIRAVTQAAFATVPHSQQTEAAIIDALRAAKAMTLSLVAEQNGEILGHVAFSPVLIDGQDHNWLGLGPVSVHPDHHGKGIGSKLIRTALDQITAMGTNGCVLLGDPAYYARFGFRAAPADGPALVYPGVPAEYFQSLPLNGPALSGIVTYHPGFAAS</sequence>
<comment type="caution">
    <text evidence="4">The sequence shown here is derived from an EMBL/GenBank/DDBJ whole genome shotgun (WGS) entry which is preliminary data.</text>
</comment>
<dbReference type="CDD" id="cd04301">
    <property type="entry name" value="NAT_SF"/>
    <property type="match status" value="1"/>
</dbReference>
<dbReference type="Gene3D" id="3.40.630.30">
    <property type="match status" value="1"/>
</dbReference>
<evidence type="ECO:0000256" key="1">
    <source>
        <dbReference type="ARBA" id="ARBA00022679"/>
    </source>
</evidence>
<evidence type="ECO:0000259" key="3">
    <source>
        <dbReference type="PROSITE" id="PS51186"/>
    </source>
</evidence>
<dbReference type="PROSITE" id="PS51186">
    <property type="entry name" value="GNAT"/>
    <property type="match status" value="1"/>
</dbReference>
<gene>
    <name evidence="4" type="ORF">GCM10009093_09330</name>
</gene>
<keyword evidence="2" id="KW-0012">Acyltransferase</keyword>
<dbReference type="PANTHER" id="PTHR43877">
    <property type="entry name" value="AMINOALKYLPHOSPHONATE N-ACETYLTRANSFERASE-RELATED-RELATED"/>
    <property type="match status" value="1"/>
</dbReference>
<dbReference type="InterPro" id="IPR016181">
    <property type="entry name" value="Acyl_CoA_acyltransferase"/>
</dbReference>
<evidence type="ECO:0000313" key="4">
    <source>
        <dbReference type="EMBL" id="GAA0384528.1"/>
    </source>
</evidence>
<keyword evidence="1" id="KW-0808">Transferase</keyword>
<protein>
    <submittedName>
        <fullName evidence="4">N-acetyltransferase</fullName>
    </submittedName>
</protein>
<dbReference type="InterPro" id="IPR000182">
    <property type="entry name" value="GNAT_dom"/>
</dbReference>
<evidence type="ECO:0000313" key="5">
    <source>
        <dbReference type="Proteomes" id="UP001500791"/>
    </source>
</evidence>
<feature type="domain" description="N-acetyltransferase" evidence="3">
    <location>
        <begin position="1"/>
        <end position="144"/>
    </location>
</feature>
<dbReference type="RefSeq" id="WP_167174503.1">
    <property type="nucleotide sequence ID" value="NZ_BAAAEJ010000003.1"/>
</dbReference>
<dbReference type="Proteomes" id="UP001500791">
    <property type="component" value="Unassembled WGS sequence"/>
</dbReference>
<dbReference type="PANTHER" id="PTHR43877:SF1">
    <property type="entry name" value="ACETYLTRANSFERASE"/>
    <property type="match status" value="1"/>
</dbReference>